<dbReference type="Proteomes" id="UP000001819">
    <property type="component" value="Chromosome 4"/>
</dbReference>
<feature type="domain" description="Helicase C-terminal" evidence="12">
    <location>
        <begin position="1040"/>
        <end position="1224"/>
    </location>
</feature>
<evidence type="ECO:0000256" key="3">
    <source>
        <dbReference type="ARBA" id="ARBA00022741"/>
    </source>
</evidence>
<dbReference type="InterPro" id="IPR000330">
    <property type="entry name" value="SNF2_N"/>
</dbReference>
<evidence type="ECO:0000256" key="5">
    <source>
        <dbReference type="ARBA" id="ARBA00022806"/>
    </source>
</evidence>
<evidence type="ECO:0000256" key="2">
    <source>
        <dbReference type="ARBA" id="ARBA00007025"/>
    </source>
</evidence>
<evidence type="ECO:0000259" key="11">
    <source>
        <dbReference type="PROSITE" id="PS51192"/>
    </source>
</evidence>
<dbReference type="GO" id="GO:0016887">
    <property type="term" value="F:ATP hydrolysis activity"/>
    <property type="evidence" value="ECO:0007669"/>
    <property type="project" value="InterPro"/>
</dbReference>
<feature type="compositionally biased region" description="Basic and acidic residues" evidence="10">
    <location>
        <begin position="536"/>
        <end position="545"/>
    </location>
</feature>
<dbReference type="PROSITE" id="PS51194">
    <property type="entry name" value="HELICASE_CTER"/>
    <property type="match status" value="1"/>
</dbReference>
<feature type="region of interest" description="Disordered" evidence="10">
    <location>
        <begin position="521"/>
        <end position="546"/>
    </location>
</feature>
<dbReference type="CDD" id="cd18793">
    <property type="entry name" value="SF2_C_SNF"/>
    <property type="match status" value="1"/>
</dbReference>
<evidence type="ECO:0000313" key="14">
    <source>
        <dbReference type="RefSeq" id="XP_033236840.1"/>
    </source>
</evidence>
<dbReference type="SMART" id="SM00490">
    <property type="entry name" value="HELICc"/>
    <property type="match status" value="1"/>
</dbReference>
<evidence type="ECO:0000313" key="13">
    <source>
        <dbReference type="Proteomes" id="UP000001819"/>
    </source>
</evidence>
<evidence type="ECO:0000256" key="4">
    <source>
        <dbReference type="ARBA" id="ARBA00022801"/>
    </source>
</evidence>
<comment type="subcellular location">
    <subcellularLocation>
        <location evidence="1">Nucleus</location>
    </subcellularLocation>
</comment>
<dbReference type="InterPro" id="IPR049730">
    <property type="entry name" value="SNF2/RAD54-like_C"/>
</dbReference>
<dbReference type="ExpressionAtlas" id="A0A6I8W0G6">
    <property type="expression patterns" value="baseline"/>
</dbReference>
<keyword evidence="4" id="KW-0378">Hydrolase</keyword>
<organism evidence="13 14">
    <name type="scientific">Drosophila pseudoobscura pseudoobscura</name>
    <name type="common">Fruit fly</name>
    <dbReference type="NCBI Taxonomy" id="46245"/>
    <lineage>
        <taxon>Eukaryota</taxon>
        <taxon>Metazoa</taxon>
        <taxon>Ecdysozoa</taxon>
        <taxon>Arthropoda</taxon>
        <taxon>Hexapoda</taxon>
        <taxon>Insecta</taxon>
        <taxon>Pterygota</taxon>
        <taxon>Neoptera</taxon>
        <taxon>Endopterygota</taxon>
        <taxon>Diptera</taxon>
        <taxon>Brachycera</taxon>
        <taxon>Muscomorpha</taxon>
        <taxon>Ephydroidea</taxon>
        <taxon>Drosophilidae</taxon>
        <taxon>Drosophila</taxon>
        <taxon>Sophophora</taxon>
    </lineage>
</organism>
<dbReference type="GO" id="GO:0005524">
    <property type="term" value="F:ATP binding"/>
    <property type="evidence" value="ECO:0007669"/>
    <property type="project" value="UniProtKB-KW"/>
</dbReference>
<sequence>MNQPLLTEESTQDESFGVEVSKDNCGETTTEPIAETPFVDFSIEEINQVEVQNFSNTYNSTEELLKFPAREHRRKECTWLKKSDTSFSDALSDHNYTSQEELKCRQCLDCVENMLQNLIFPNRAVSEPVTTDISNFIDTTIQKIKTFNLELDVTSEKKCTAELKEYCSEPLEVELNDQYLENGTNYVKKKIVLKPILRATLNLAKQLINDCYAHTSKSEDEFKVILLKKIKKLHEIATIGSTSSCQALEKPLNGSKMTKHQKNHKAKMRLLLDTSSSLSSDSELSSESSSDDLNEKSSIECSSRLSSITHWNHSSENRNLLYDYNDGVDLSKYIKLEVNNNSNLCGGDKKTITITKSYVSDNDTDQEIDRLTNLSALNTRHGHKTCTKSKQKSHQNLFQKSMDKKDNGSGEDMDQYESDTIIENEDCITEGQFLSRYNEQIKIQLLNDSSSDSGLSNQSDYDNSKELLSEESDNINNTVDKFLRDFSSDKIDQVETDDALVADKEIQLDYKRSAKNADVLVKEDDQKRSKNTLTESGKHNKHEEIVLSSESDFSDVEADLQKSRLIKPMLRIDQLANETRAAQKTESERIRRLEKKHLELSKAIKKNSENINKSELILDYIESTNKFIKVHCDIVKQLKPHQIDGIKFMYDSCYGGVDQAKKNAGSGCILAHCMGLGKTLQLIALLHTVISYKELKTAKVLVLCPKSTVMNWADEFHYWLSPLNVKSHLKVFIFPDSSDIAEKLRVLEEWSLSSTNKAGCLLVGYEAFRSLVFYHSYKYRGNVTSSKLENVRGKVQKYLLEPGADLVVCDEGHIIKNSKSAISLAVSKIKTPRRIILTGTPIQNNLKEYYSMVNFIKPLYLGTEREFANLYANPIKNGQHKDSSKKDITIMKQRSYVLHKKLSKFVQRKEAELLKTFLPQKFEYVLFIPMTSVQNILYEHILEAIGNRGDCRGKSLITDYTVLRKIWTHPKVLEDAWKNATIQRSKKEIKKIPCPNSEEDQPDDIYDSQTGVMSVTNDWWRRYLTKSDLESVIPSNKLRIMFSILRMCEEKGEKCLIFSAFVAVLNVVEYFFKRITESDPELFYLAHVPSSHKPSGKWISGQDYYRLDGRTPKNIRHEMIKRFNSEVNKRARVFLISARAGGQGINLIGANRVIILDTSWNPSNDQQNIFRVFRLGQKKNCYIYRLIAMGTMEEKVYSRSVTKQAMSFRVVDEQQIDRHYNMEELAELYTLTKPKKSERTMPVLPKDTILAHLLRQSELVYKYHEHDSLLENKVEQELSEQEKADAWETYEKELEVNLEQKEGLHAETGQSSIPTSRLSSYLAPIPSLDMQNLLNYSIQPTTFMPQLNYNMNQNYLNNLNYYQKYSLRYPDISSCLNDNSYVSPYNPINQSNHNFLSASVPSVPNSSSSIAPNDIFQRHSKSIEQSNLNTNKSYDASTNKAKFTDVGDNEISRKERLSAFDPRYTQSVCAANDSIIAKNINTVDLTHITADEEKSATMVIKDPVSNSSKNTNQRKRKVPPYAAVHKDTTNLVVNQNSSLENITRKGLTNCGMQNVPLASPPQTIRNSKQPFAMSTSTSDAASSTTRYDRSNIVQKNTVSDLKLVSSVSLNKNANSKSGVFNKTIQHSTKSTIGDPKDTPSLNHQNKVRNKVHEPFSPFKDNVGRNVSNDNVEIDVCSIGTPLSTRKRSAGTQDEDLNLKKNKL</sequence>
<evidence type="ECO:0000256" key="8">
    <source>
        <dbReference type="ARBA" id="ARBA00023242"/>
    </source>
</evidence>
<feature type="region of interest" description="Disordered" evidence="10">
    <location>
        <begin position="1682"/>
        <end position="1703"/>
    </location>
</feature>
<evidence type="ECO:0000256" key="1">
    <source>
        <dbReference type="ARBA" id="ARBA00004123"/>
    </source>
</evidence>
<dbReference type="Pfam" id="PF00271">
    <property type="entry name" value="Helicase_C"/>
    <property type="match status" value="1"/>
</dbReference>
<dbReference type="RefSeq" id="XP_033236840.1">
    <property type="nucleotide sequence ID" value="XM_033380949.1"/>
</dbReference>
<feature type="compositionally biased region" description="Polar residues" evidence="10">
    <location>
        <begin position="1560"/>
        <end position="1573"/>
    </location>
</feature>
<feature type="domain" description="Helicase ATP-binding" evidence="11">
    <location>
        <begin position="659"/>
        <end position="859"/>
    </location>
</feature>
<keyword evidence="8" id="KW-0539">Nucleus</keyword>
<dbReference type="PANTHER" id="PTHR45797:SF3">
    <property type="entry name" value="TRANSCRIPTIONAL REGULATOR ATRX HOMOLOG"/>
    <property type="match status" value="1"/>
</dbReference>
<keyword evidence="3" id="KW-0547">Nucleotide-binding</keyword>
<dbReference type="GO" id="GO:0004386">
    <property type="term" value="F:helicase activity"/>
    <property type="evidence" value="ECO:0007669"/>
    <property type="project" value="UniProtKB-KW"/>
</dbReference>
<evidence type="ECO:0000256" key="6">
    <source>
        <dbReference type="ARBA" id="ARBA00022840"/>
    </source>
</evidence>
<dbReference type="Pfam" id="PF00176">
    <property type="entry name" value="SNF2-rel_dom"/>
    <property type="match status" value="1"/>
</dbReference>
<gene>
    <name evidence="14" type="primary">LOC6903315</name>
</gene>
<dbReference type="PROSITE" id="PS51192">
    <property type="entry name" value="HELICASE_ATP_BIND_1"/>
    <property type="match status" value="1"/>
</dbReference>
<dbReference type="InterPro" id="IPR038718">
    <property type="entry name" value="SNF2-like_sf"/>
</dbReference>
<evidence type="ECO:0000256" key="9">
    <source>
        <dbReference type="SAM" id="Coils"/>
    </source>
</evidence>
<keyword evidence="6" id="KW-0067">ATP-binding</keyword>
<keyword evidence="7" id="KW-0238">DNA-binding</keyword>
<protein>
    <submittedName>
        <fullName evidence="14">Transcriptional regulator ATRX-like isoform X2</fullName>
    </submittedName>
</protein>
<comment type="similarity">
    <text evidence="2">Belongs to the SNF2/RAD54 helicase family.</text>
</comment>
<evidence type="ECO:0000256" key="7">
    <source>
        <dbReference type="ARBA" id="ARBA00023125"/>
    </source>
</evidence>
<dbReference type="InterPro" id="IPR014001">
    <property type="entry name" value="Helicase_ATP-bd"/>
</dbReference>
<dbReference type="GO" id="GO:0003677">
    <property type="term" value="F:DNA binding"/>
    <property type="evidence" value="ECO:0007669"/>
    <property type="project" value="UniProtKB-KW"/>
</dbReference>
<dbReference type="Gene3D" id="3.40.50.10810">
    <property type="entry name" value="Tandem AAA-ATPase domain"/>
    <property type="match status" value="1"/>
</dbReference>
<accession>A0A6I8W0G6</accession>
<reference evidence="14" key="1">
    <citation type="submission" date="2025-08" db="UniProtKB">
        <authorList>
            <consortium name="RefSeq"/>
        </authorList>
    </citation>
    <scope>IDENTIFICATION</scope>
    <source>
        <strain evidence="14">MV-25-SWS-2005</strain>
        <tissue evidence="14">Whole body</tissue>
    </source>
</reference>
<proteinExistence type="inferred from homology"/>
<dbReference type="InterPro" id="IPR001650">
    <property type="entry name" value="Helicase_C-like"/>
</dbReference>
<evidence type="ECO:0000256" key="10">
    <source>
        <dbReference type="SAM" id="MobiDB-lite"/>
    </source>
</evidence>
<dbReference type="InterPro" id="IPR044574">
    <property type="entry name" value="ARIP4-like"/>
</dbReference>
<dbReference type="GO" id="GO:0005634">
    <property type="term" value="C:nucleus"/>
    <property type="evidence" value="ECO:0007669"/>
    <property type="project" value="UniProtKB-SubCell"/>
</dbReference>
<dbReference type="SUPFAM" id="SSF52540">
    <property type="entry name" value="P-loop containing nucleoside triphosphate hydrolases"/>
    <property type="match status" value="2"/>
</dbReference>
<feature type="region of interest" description="Disordered" evidence="10">
    <location>
        <begin position="1559"/>
        <end position="1587"/>
    </location>
</feature>
<dbReference type="PANTHER" id="PTHR45797">
    <property type="entry name" value="RAD54-LIKE"/>
    <property type="match status" value="1"/>
</dbReference>
<name>A0A6I8W0G6_DROPS</name>
<feature type="coiled-coil region" evidence="9">
    <location>
        <begin position="576"/>
        <end position="610"/>
    </location>
</feature>
<dbReference type="Gene3D" id="3.40.50.300">
    <property type="entry name" value="P-loop containing nucleotide triphosphate hydrolases"/>
    <property type="match status" value="1"/>
</dbReference>
<feature type="compositionally biased region" description="Low complexity" evidence="10">
    <location>
        <begin position="1574"/>
        <end position="1585"/>
    </location>
</feature>
<keyword evidence="9" id="KW-0175">Coiled coil</keyword>
<keyword evidence="5" id="KW-0347">Helicase</keyword>
<keyword evidence="13" id="KW-1185">Reference proteome</keyword>
<evidence type="ECO:0000259" key="12">
    <source>
        <dbReference type="PROSITE" id="PS51194"/>
    </source>
</evidence>
<dbReference type="SMART" id="SM00487">
    <property type="entry name" value="DEXDc"/>
    <property type="match status" value="1"/>
</dbReference>
<dbReference type="InterPro" id="IPR027417">
    <property type="entry name" value="P-loop_NTPase"/>
</dbReference>
<feature type="region of interest" description="Disordered" evidence="10">
    <location>
        <begin position="1"/>
        <end position="29"/>
    </location>
</feature>